<reference evidence="2 3" key="1">
    <citation type="submission" date="2024-04" db="EMBL/GenBank/DDBJ databases">
        <authorList>
            <person name="Fracassetti M."/>
        </authorList>
    </citation>
    <scope>NUCLEOTIDE SEQUENCE [LARGE SCALE GENOMIC DNA]</scope>
</reference>
<dbReference type="Proteomes" id="UP001497516">
    <property type="component" value="Chromosome 5"/>
</dbReference>
<feature type="chain" id="PRO_5043729745" evidence="1">
    <location>
        <begin position="21"/>
        <end position="88"/>
    </location>
</feature>
<evidence type="ECO:0000313" key="2">
    <source>
        <dbReference type="EMBL" id="CAL1387240.1"/>
    </source>
</evidence>
<protein>
    <submittedName>
        <fullName evidence="2">Uncharacterized protein</fullName>
    </submittedName>
</protein>
<feature type="signal peptide" evidence="1">
    <location>
        <begin position="1"/>
        <end position="20"/>
    </location>
</feature>
<organism evidence="2 3">
    <name type="scientific">Linum trigynum</name>
    <dbReference type="NCBI Taxonomy" id="586398"/>
    <lineage>
        <taxon>Eukaryota</taxon>
        <taxon>Viridiplantae</taxon>
        <taxon>Streptophyta</taxon>
        <taxon>Embryophyta</taxon>
        <taxon>Tracheophyta</taxon>
        <taxon>Spermatophyta</taxon>
        <taxon>Magnoliopsida</taxon>
        <taxon>eudicotyledons</taxon>
        <taxon>Gunneridae</taxon>
        <taxon>Pentapetalae</taxon>
        <taxon>rosids</taxon>
        <taxon>fabids</taxon>
        <taxon>Malpighiales</taxon>
        <taxon>Linaceae</taxon>
        <taxon>Linum</taxon>
    </lineage>
</organism>
<proteinExistence type="predicted"/>
<gene>
    <name evidence="2" type="ORF">LTRI10_LOCUS28238</name>
</gene>
<evidence type="ECO:0000256" key="1">
    <source>
        <dbReference type="SAM" id="SignalP"/>
    </source>
</evidence>
<dbReference type="AlphaFoldDB" id="A0AAV2EMT1"/>
<evidence type="ECO:0000313" key="3">
    <source>
        <dbReference type="Proteomes" id="UP001497516"/>
    </source>
</evidence>
<sequence>MIATPLATSWGLTPILLALAEFGHHPLTMSWGWLNDAHPPCHVLGGGMMVATPLGTSLGWRYDAHPLATSWGWYDGGHPPRYLLGVTI</sequence>
<name>A0AAV2EMT1_9ROSI</name>
<keyword evidence="1" id="KW-0732">Signal</keyword>
<keyword evidence="3" id="KW-1185">Reference proteome</keyword>
<dbReference type="EMBL" id="OZ034818">
    <property type="protein sequence ID" value="CAL1387240.1"/>
    <property type="molecule type" value="Genomic_DNA"/>
</dbReference>
<accession>A0AAV2EMT1</accession>